<name>A0A9J5X8R5_SOLCO</name>
<accession>A0A9J5X8R5</accession>
<keyword evidence="4" id="KW-0630">Potassium</keyword>
<evidence type="ECO:0000256" key="2">
    <source>
        <dbReference type="ARBA" id="ARBA00022826"/>
    </source>
</evidence>
<dbReference type="Proteomes" id="UP000824120">
    <property type="component" value="Chromosome 9"/>
</dbReference>
<dbReference type="PANTHER" id="PTHR45743:SF43">
    <property type="entry name" value="POTASSIUM CHANNEL"/>
    <property type="match status" value="1"/>
</dbReference>
<dbReference type="GO" id="GO:0005249">
    <property type="term" value="F:voltage-gated potassium channel activity"/>
    <property type="evidence" value="ECO:0007669"/>
    <property type="project" value="InterPro"/>
</dbReference>
<feature type="domain" description="KHA" evidence="6">
    <location>
        <begin position="195"/>
        <end position="236"/>
    </location>
</feature>
<dbReference type="OrthoDB" id="1731870at2759"/>
<sequence>MLTRGERIAEIEKQKVLNGRVFDPEILTEFGMSTHFDFVSLQSWDQLFEAPMPYLQGIKTKVCGVKISVNEEILGIILSVPVEGIWSIEGYKPSSEFAQQATKCGEIKLRTKRISQLLRLDRTSFFNTVKATIGDRTIIMNNLLQYLKEKIVLMITTVLVDIEHIFTSKETISVASDNGPKYSSTKIGNSRIPGRITIGCLEKADMHRKVVPFPDSIQELLDIGADKFGISLTKTN</sequence>
<keyword evidence="2" id="KW-0631">Potassium channel</keyword>
<evidence type="ECO:0000259" key="6">
    <source>
        <dbReference type="PROSITE" id="PS51490"/>
    </source>
</evidence>
<organism evidence="7 8">
    <name type="scientific">Solanum commersonii</name>
    <name type="common">Commerson's wild potato</name>
    <name type="synonym">Commerson's nightshade</name>
    <dbReference type="NCBI Taxonomy" id="4109"/>
    <lineage>
        <taxon>Eukaryota</taxon>
        <taxon>Viridiplantae</taxon>
        <taxon>Streptophyta</taxon>
        <taxon>Embryophyta</taxon>
        <taxon>Tracheophyta</taxon>
        <taxon>Spermatophyta</taxon>
        <taxon>Magnoliopsida</taxon>
        <taxon>eudicotyledons</taxon>
        <taxon>Gunneridae</taxon>
        <taxon>Pentapetalae</taxon>
        <taxon>asterids</taxon>
        <taxon>lamiids</taxon>
        <taxon>Solanales</taxon>
        <taxon>Solanaceae</taxon>
        <taxon>Solanoideae</taxon>
        <taxon>Solaneae</taxon>
        <taxon>Solanum</taxon>
    </lineage>
</organism>
<keyword evidence="5" id="KW-0407">Ion channel</keyword>
<comment type="caution">
    <text evidence="7">The sequence shown here is derived from an EMBL/GenBank/DDBJ whole genome shotgun (WGS) entry which is preliminary data.</text>
</comment>
<dbReference type="EMBL" id="JACXVP010000009">
    <property type="protein sequence ID" value="KAG5584713.1"/>
    <property type="molecule type" value="Genomic_DNA"/>
</dbReference>
<dbReference type="AlphaFoldDB" id="A0A9J5X8R5"/>
<gene>
    <name evidence="7" type="ORF">H5410_045147</name>
</gene>
<dbReference type="GO" id="GO:0034702">
    <property type="term" value="C:monoatomic ion channel complex"/>
    <property type="evidence" value="ECO:0007669"/>
    <property type="project" value="UniProtKB-KW"/>
</dbReference>
<dbReference type="PROSITE" id="PS51490">
    <property type="entry name" value="KHA"/>
    <property type="match status" value="1"/>
</dbReference>
<evidence type="ECO:0000256" key="5">
    <source>
        <dbReference type="ARBA" id="ARBA00023303"/>
    </source>
</evidence>
<keyword evidence="3" id="KW-0813">Transport</keyword>
<dbReference type="Pfam" id="PF11834">
    <property type="entry name" value="KHA"/>
    <property type="match status" value="1"/>
</dbReference>
<reference evidence="7 8" key="1">
    <citation type="submission" date="2020-09" db="EMBL/GenBank/DDBJ databases">
        <title>De no assembly of potato wild relative species, Solanum commersonii.</title>
        <authorList>
            <person name="Cho K."/>
        </authorList>
    </citation>
    <scope>NUCLEOTIDE SEQUENCE [LARGE SCALE GENOMIC DNA]</scope>
    <source>
        <strain evidence="7">LZ3.2</strain>
        <tissue evidence="7">Leaf</tissue>
    </source>
</reference>
<keyword evidence="3" id="KW-0406">Ion transport</keyword>
<dbReference type="PANTHER" id="PTHR45743">
    <property type="entry name" value="POTASSIUM CHANNEL AKT1"/>
    <property type="match status" value="1"/>
</dbReference>
<evidence type="ECO:0000256" key="3">
    <source>
        <dbReference type="ARBA" id="ARBA00022882"/>
    </source>
</evidence>
<evidence type="ECO:0000313" key="7">
    <source>
        <dbReference type="EMBL" id="KAG5584713.1"/>
    </source>
</evidence>
<keyword evidence="8" id="KW-1185">Reference proteome</keyword>
<keyword evidence="1" id="KW-0633">Potassium transport</keyword>
<proteinExistence type="predicted"/>
<protein>
    <recommendedName>
        <fullName evidence="6">KHA domain-containing protein</fullName>
    </recommendedName>
</protein>
<evidence type="ECO:0000313" key="8">
    <source>
        <dbReference type="Proteomes" id="UP000824120"/>
    </source>
</evidence>
<dbReference type="InterPro" id="IPR021789">
    <property type="entry name" value="KHA_dom"/>
</dbReference>
<dbReference type="InterPro" id="IPR045319">
    <property type="entry name" value="KAT/AKT"/>
</dbReference>
<evidence type="ECO:0000256" key="1">
    <source>
        <dbReference type="ARBA" id="ARBA00022538"/>
    </source>
</evidence>
<keyword evidence="3" id="KW-0851">Voltage-gated channel</keyword>
<evidence type="ECO:0000256" key="4">
    <source>
        <dbReference type="ARBA" id="ARBA00022958"/>
    </source>
</evidence>